<keyword evidence="1" id="KW-1133">Transmembrane helix</keyword>
<feature type="transmembrane region" description="Helical" evidence="1">
    <location>
        <begin position="20"/>
        <end position="40"/>
    </location>
</feature>
<evidence type="ECO:0000256" key="1">
    <source>
        <dbReference type="SAM" id="Phobius"/>
    </source>
</evidence>
<evidence type="ECO:0000313" key="2">
    <source>
        <dbReference type="EMBL" id="VFU60014.1"/>
    </source>
</evidence>
<organism evidence="2">
    <name type="scientific">Salix viminalis</name>
    <name type="common">Common osier</name>
    <name type="synonym">Basket willow</name>
    <dbReference type="NCBI Taxonomy" id="40686"/>
    <lineage>
        <taxon>Eukaryota</taxon>
        <taxon>Viridiplantae</taxon>
        <taxon>Streptophyta</taxon>
        <taxon>Embryophyta</taxon>
        <taxon>Tracheophyta</taxon>
        <taxon>Spermatophyta</taxon>
        <taxon>Magnoliopsida</taxon>
        <taxon>eudicotyledons</taxon>
        <taxon>Gunneridae</taxon>
        <taxon>Pentapetalae</taxon>
        <taxon>rosids</taxon>
        <taxon>fabids</taxon>
        <taxon>Malpighiales</taxon>
        <taxon>Salicaceae</taxon>
        <taxon>Saliceae</taxon>
        <taxon>Salix</taxon>
    </lineage>
</organism>
<dbReference type="AlphaFoldDB" id="A0A6N2MZX6"/>
<keyword evidence="1" id="KW-0812">Transmembrane</keyword>
<sequence>MSDKWSTSPRNVRASRKKELAFWFCHIAILCHWESLLHYLNGIWFGEYRLRANLARHDMNLRTARVIPKIVKLVTPKTVTIKERNTRSYAMVVSSPAWSNNSMAFVSWGLLNLSSLSNQRVP</sequence>
<accession>A0A6N2MZX6</accession>
<reference evidence="2" key="1">
    <citation type="submission" date="2019-03" db="EMBL/GenBank/DDBJ databases">
        <authorList>
            <person name="Mank J."/>
            <person name="Almeida P."/>
        </authorList>
    </citation>
    <scope>NUCLEOTIDE SEQUENCE</scope>
    <source>
        <strain evidence="2">78183</strain>
    </source>
</reference>
<protein>
    <submittedName>
        <fullName evidence="2">Uncharacterized protein</fullName>
    </submittedName>
</protein>
<keyword evidence="1" id="KW-0472">Membrane</keyword>
<name>A0A6N2MZX6_SALVM</name>
<proteinExistence type="predicted"/>
<dbReference type="EMBL" id="CAADRP010002041">
    <property type="protein sequence ID" value="VFU60014.1"/>
    <property type="molecule type" value="Genomic_DNA"/>
</dbReference>
<gene>
    <name evidence="2" type="ORF">SVIM_LOCUS443731</name>
</gene>